<dbReference type="AlphaFoldDB" id="A0A4V6ID85"/>
<dbReference type="Proteomes" id="UP000290013">
    <property type="component" value="Chromosome"/>
</dbReference>
<evidence type="ECO:0000313" key="1">
    <source>
        <dbReference type="EMBL" id="VFB02184.1"/>
    </source>
</evidence>
<dbReference type="EMBL" id="LR215974">
    <property type="protein sequence ID" value="VFB02184.1"/>
    <property type="molecule type" value="Genomic_DNA"/>
</dbReference>
<name>A0A4V6ID85_9FLAO</name>
<sequence>MKKLKPSKSYSIISFLKFGQEKYMKDLFYNGDLFFNSIQFFRKFEDEELRGDKYEGVNKIWNFPSGTFEIPKLNYKGNYISIHLRESYTNVVGNIYSLYCISSHGWKSPSDFQIDHKNKNFGSYCVIIKDLPKFISLVESKLIEMNLQFRHGLIDYYDKEKVNRKITLFEKPLEFEYQKEFRFYIDRNSEDPIKITIGSLEGIAELHKTEEVVETMKLQMKNNI</sequence>
<protein>
    <submittedName>
        <fullName evidence="1">Uncharacterized protein</fullName>
    </submittedName>
</protein>
<dbReference type="KEGG" id="ctai:NCTC12078_00158"/>
<proteinExistence type="predicted"/>
<dbReference type="RefSeq" id="WP_130913083.1">
    <property type="nucleotide sequence ID" value="NZ_LR215974.1"/>
</dbReference>
<evidence type="ECO:0000313" key="2">
    <source>
        <dbReference type="Proteomes" id="UP000290013"/>
    </source>
</evidence>
<reference evidence="1 2" key="1">
    <citation type="submission" date="2019-02" db="EMBL/GenBank/DDBJ databases">
        <authorList>
            <consortium name="Pathogen Informatics"/>
        </authorList>
    </citation>
    <scope>NUCLEOTIDE SEQUENCE [LARGE SCALE GENOMIC DNA]</scope>
    <source>
        <strain evidence="1 2">3012STDY6944375</strain>
    </source>
</reference>
<organism evidence="1 2">
    <name type="scientific">Chryseobacterium taihuense</name>
    <dbReference type="NCBI Taxonomy" id="1141221"/>
    <lineage>
        <taxon>Bacteria</taxon>
        <taxon>Pseudomonadati</taxon>
        <taxon>Bacteroidota</taxon>
        <taxon>Flavobacteriia</taxon>
        <taxon>Flavobacteriales</taxon>
        <taxon>Weeksellaceae</taxon>
        <taxon>Chryseobacterium group</taxon>
        <taxon>Chryseobacterium</taxon>
    </lineage>
</organism>
<gene>
    <name evidence="1" type="ORF">NCTC12078_00158</name>
</gene>
<accession>A0A4V6ID85</accession>